<dbReference type="InterPro" id="IPR032774">
    <property type="entry name" value="WG_beta_rep"/>
</dbReference>
<feature type="signal peptide" evidence="2">
    <location>
        <begin position="1"/>
        <end position="24"/>
    </location>
</feature>
<dbReference type="Proteomes" id="UP000824192">
    <property type="component" value="Unassembled WGS sequence"/>
</dbReference>
<feature type="domain" description="SLH" evidence="3">
    <location>
        <begin position="309"/>
        <end position="372"/>
    </location>
</feature>
<dbReference type="InterPro" id="IPR001119">
    <property type="entry name" value="SLH_dom"/>
</dbReference>
<evidence type="ECO:0000256" key="2">
    <source>
        <dbReference type="SAM" id="SignalP"/>
    </source>
</evidence>
<dbReference type="PROSITE" id="PS51272">
    <property type="entry name" value="SLH"/>
    <property type="match status" value="2"/>
</dbReference>
<evidence type="ECO:0000313" key="4">
    <source>
        <dbReference type="EMBL" id="HIW93708.1"/>
    </source>
</evidence>
<name>A0A9D1RT33_9FIRM</name>
<comment type="caution">
    <text evidence="4">The sequence shown here is derived from an EMBL/GenBank/DDBJ whole genome shotgun (WGS) entry which is preliminary data.</text>
</comment>
<gene>
    <name evidence="4" type="ORF">H9868_04120</name>
</gene>
<evidence type="ECO:0000256" key="1">
    <source>
        <dbReference type="ARBA" id="ARBA00022737"/>
    </source>
</evidence>
<organism evidence="4 5">
    <name type="scientific">Candidatus Flavonifractor merdipullorum</name>
    <dbReference type="NCBI Taxonomy" id="2838590"/>
    <lineage>
        <taxon>Bacteria</taxon>
        <taxon>Bacillati</taxon>
        <taxon>Bacillota</taxon>
        <taxon>Clostridia</taxon>
        <taxon>Eubacteriales</taxon>
        <taxon>Oscillospiraceae</taxon>
        <taxon>Flavonifractor</taxon>
    </lineage>
</organism>
<feature type="domain" description="SLH" evidence="3">
    <location>
        <begin position="244"/>
        <end position="305"/>
    </location>
</feature>
<dbReference type="EMBL" id="DXGA01000087">
    <property type="protein sequence ID" value="HIW93708.1"/>
    <property type="molecule type" value="Genomic_DNA"/>
</dbReference>
<keyword evidence="1" id="KW-0677">Repeat</keyword>
<feature type="chain" id="PRO_5039149733" evidence="2">
    <location>
        <begin position="25"/>
        <end position="372"/>
    </location>
</feature>
<sequence>MKTGCKRISCLLLSLALLAAPVRAATVWGYQEGLALTEENGLWGYSDVSRQVVIPIRYTSATSFRLGLARVEENGKLGIIRTDGTLLISPAYGTLDHLYSGLYIAQSGTRWGIISILPFPDGKGGVTQVLYDFVYDSITLSTLGGLETVILTKDGAQTLLPVYQITDLMLSKQIPSARFPLTEGDLPDFADVSPRQWYDVWVDIACNVGLMEGVGSSRFAPDQTLTVAEALQLAAEMESRQTGDNFHTQVHRDSPWYRPAVEYCQASGIISAGEFSRPERPVTRAEMAKIFAATSLAQSMPNRNDLARVRVSVPDVKSGDYAADAIFSLYAKGVLTGGDQNLTFRPNDTLTRAEAAAIVARMARAEQRLILF</sequence>
<accession>A0A9D1RT33</accession>
<protein>
    <submittedName>
        <fullName evidence="4">S-layer homology domain-containing protein</fullName>
    </submittedName>
</protein>
<reference evidence="4" key="2">
    <citation type="submission" date="2021-04" db="EMBL/GenBank/DDBJ databases">
        <authorList>
            <person name="Gilroy R."/>
        </authorList>
    </citation>
    <scope>NUCLEOTIDE SEQUENCE</scope>
    <source>
        <strain evidence="4">ChiGjej6B6-1540</strain>
    </source>
</reference>
<dbReference type="Pfam" id="PF00395">
    <property type="entry name" value="SLH"/>
    <property type="match status" value="2"/>
</dbReference>
<dbReference type="Pfam" id="PF14903">
    <property type="entry name" value="WG_beta_rep"/>
    <property type="match status" value="1"/>
</dbReference>
<evidence type="ECO:0000313" key="5">
    <source>
        <dbReference type="Proteomes" id="UP000824192"/>
    </source>
</evidence>
<reference evidence="4" key="1">
    <citation type="journal article" date="2021" name="PeerJ">
        <title>Extensive microbial diversity within the chicken gut microbiome revealed by metagenomics and culture.</title>
        <authorList>
            <person name="Gilroy R."/>
            <person name="Ravi A."/>
            <person name="Getino M."/>
            <person name="Pursley I."/>
            <person name="Horton D.L."/>
            <person name="Alikhan N.F."/>
            <person name="Baker D."/>
            <person name="Gharbi K."/>
            <person name="Hall N."/>
            <person name="Watson M."/>
            <person name="Adriaenssens E.M."/>
            <person name="Foster-Nyarko E."/>
            <person name="Jarju S."/>
            <person name="Secka A."/>
            <person name="Antonio M."/>
            <person name="Oren A."/>
            <person name="Chaudhuri R.R."/>
            <person name="La Ragione R."/>
            <person name="Hildebrand F."/>
            <person name="Pallen M.J."/>
        </authorList>
    </citation>
    <scope>NUCLEOTIDE SEQUENCE</scope>
    <source>
        <strain evidence="4">ChiGjej6B6-1540</strain>
    </source>
</reference>
<keyword evidence="2" id="KW-0732">Signal</keyword>
<evidence type="ECO:0000259" key="3">
    <source>
        <dbReference type="PROSITE" id="PS51272"/>
    </source>
</evidence>
<dbReference type="AlphaFoldDB" id="A0A9D1RT33"/>
<proteinExistence type="predicted"/>